<reference evidence="1 2" key="1">
    <citation type="submission" date="2019-11" db="EMBL/GenBank/DDBJ databases">
        <authorList>
            <person name="Zheng R.K."/>
            <person name="Sun C.M."/>
        </authorList>
    </citation>
    <scope>NUCLEOTIDE SEQUENCE [LARGE SCALE GENOMIC DNA]</scope>
    <source>
        <strain evidence="1 2">WC007</strain>
    </source>
</reference>
<evidence type="ECO:0000313" key="1">
    <source>
        <dbReference type="EMBL" id="QGY47615.1"/>
    </source>
</evidence>
<dbReference type="AlphaFoldDB" id="A0A6I6JWY0"/>
<name>A0A6I6JWY0_9BACT</name>
<dbReference type="EMBL" id="CP046401">
    <property type="protein sequence ID" value="QGY47615.1"/>
    <property type="molecule type" value="Genomic_DNA"/>
</dbReference>
<protein>
    <submittedName>
        <fullName evidence="1">Uncharacterized protein</fullName>
    </submittedName>
</protein>
<dbReference type="RefSeq" id="WP_158871671.1">
    <property type="nucleotide sequence ID" value="NZ_CP046401.1"/>
</dbReference>
<sequence length="115" mass="13659">MDVRLARKYTVKLSFEEIRLPPFEDILILGKKCPQGRIGVFRSFDFLVPNEFESYEVEDKSVEAVFINKRVLKKINNEKIIEILQERVFPYVSESEIIKVDFKMTIFYDFIEGEL</sequence>
<evidence type="ECO:0000313" key="2">
    <source>
        <dbReference type="Proteomes" id="UP000428260"/>
    </source>
</evidence>
<dbReference type="Proteomes" id="UP000428260">
    <property type="component" value="Chromosome"/>
</dbReference>
<keyword evidence="2" id="KW-1185">Reference proteome</keyword>
<gene>
    <name evidence="1" type="ORF">GM418_29290</name>
</gene>
<dbReference type="KEGG" id="mcos:GM418_29290"/>
<accession>A0A6I6JWY0</accession>
<proteinExistence type="predicted"/>
<organism evidence="1 2">
    <name type="scientific">Maribellus comscasis</name>
    <dbReference type="NCBI Taxonomy" id="2681766"/>
    <lineage>
        <taxon>Bacteria</taxon>
        <taxon>Pseudomonadati</taxon>
        <taxon>Bacteroidota</taxon>
        <taxon>Bacteroidia</taxon>
        <taxon>Marinilabiliales</taxon>
        <taxon>Prolixibacteraceae</taxon>
        <taxon>Maribellus</taxon>
    </lineage>
</organism>